<dbReference type="InterPro" id="IPR012406">
    <property type="entry name" value="UreE"/>
</dbReference>
<evidence type="ECO:0000259" key="6">
    <source>
        <dbReference type="Pfam" id="PF05194"/>
    </source>
</evidence>
<sequence length="191" mass="21968">MKIYTEIIGNLHDPEWAEKAREAEIEYIDLDQWTAQKSRFVIKGDRENEYAVALKRHWQMLDGDIIEYLPEQRRIAAIRIRLNDVLVADLSDLARKTPETIIHISVELGHTIGNQHWPAVVKGTKVYIPLTVDKKVMDSVMRTHHIEGVAYSFQPGSEVIPYLAPHEIRRLFGGTGPDSDVHHHHEHAHAH</sequence>
<dbReference type="Pfam" id="PF05194">
    <property type="entry name" value="UreE_C"/>
    <property type="match status" value="1"/>
</dbReference>
<evidence type="ECO:0000256" key="3">
    <source>
        <dbReference type="ARBA" id="ARBA00022596"/>
    </source>
</evidence>
<feature type="domain" description="UreE urease accessory N-terminal" evidence="5">
    <location>
        <begin position="14"/>
        <end position="67"/>
    </location>
</feature>
<dbReference type="InterPro" id="IPR036118">
    <property type="entry name" value="UreE_N_sf"/>
</dbReference>
<comment type="caution">
    <text evidence="7">The sequence shown here is derived from an EMBL/GenBank/DDBJ whole genome shotgun (WGS) entry which is preliminary data.</text>
</comment>
<dbReference type="Gene3D" id="2.60.260.20">
    <property type="entry name" value="Urease metallochaperone UreE, N-terminal domain"/>
    <property type="match status" value="1"/>
</dbReference>
<evidence type="ECO:0000313" key="7">
    <source>
        <dbReference type="EMBL" id="GKI19624.1"/>
    </source>
</evidence>
<reference evidence="7" key="1">
    <citation type="submission" date="2022-01" db="EMBL/GenBank/DDBJ databases">
        <title>Novel bile acid biosynthetic pathways are enriched in the microbiome of centenarians.</title>
        <authorList>
            <person name="Sato Y."/>
            <person name="Atarashi K."/>
            <person name="Plichta R.D."/>
            <person name="Arai Y."/>
            <person name="Sasajima S."/>
            <person name="Kearney M.S."/>
            <person name="Suda W."/>
            <person name="Takeshita K."/>
            <person name="Sasaki T."/>
            <person name="Okamoto S."/>
            <person name="Skelly N.A."/>
            <person name="Okamura Y."/>
            <person name="Vlamakis H."/>
            <person name="Li Y."/>
            <person name="Tanoue T."/>
            <person name="Takei H."/>
            <person name="Nittono H."/>
            <person name="Narushima S."/>
            <person name="Irie J."/>
            <person name="Itoh H."/>
            <person name="Moriya K."/>
            <person name="Sugiura Y."/>
            <person name="Suematsu M."/>
            <person name="Moritoki N."/>
            <person name="Shibata S."/>
            <person name="Littman R.D."/>
            <person name="Fischbach A.M."/>
            <person name="Uwamino Y."/>
            <person name="Inoue T."/>
            <person name="Honda A."/>
            <person name="Hattori M."/>
            <person name="Murai T."/>
            <person name="Xavier J.R."/>
            <person name="Hirose N."/>
            <person name="Honda K."/>
        </authorList>
    </citation>
    <scope>NUCLEOTIDE SEQUENCE</scope>
    <source>
        <strain evidence="7">CE91-St16</strain>
    </source>
</reference>
<dbReference type="EMBL" id="BQOL01000002">
    <property type="protein sequence ID" value="GKI19624.1"/>
    <property type="molecule type" value="Genomic_DNA"/>
</dbReference>
<keyword evidence="4" id="KW-0143">Chaperone</keyword>
<dbReference type="RefSeq" id="WP_244076802.1">
    <property type="nucleotide sequence ID" value="NZ_AP025581.1"/>
</dbReference>
<evidence type="ECO:0000256" key="1">
    <source>
        <dbReference type="ARBA" id="ARBA00004496"/>
    </source>
</evidence>
<proteinExistence type="predicted"/>
<evidence type="ECO:0000256" key="4">
    <source>
        <dbReference type="ARBA" id="ARBA00023186"/>
    </source>
</evidence>
<dbReference type="InterPro" id="IPR004029">
    <property type="entry name" value="UreE_N"/>
</dbReference>
<organism evidence="7 8">
    <name type="scientific">Alistipes finegoldii</name>
    <dbReference type="NCBI Taxonomy" id="214856"/>
    <lineage>
        <taxon>Bacteria</taxon>
        <taxon>Pseudomonadati</taxon>
        <taxon>Bacteroidota</taxon>
        <taxon>Bacteroidia</taxon>
        <taxon>Bacteroidales</taxon>
        <taxon>Rikenellaceae</taxon>
        <taxon>Alistipes</taxon>
    </lineage>
</organism>
<accession>A0AA37KRG0</accession>
<name>A0AA37KRG0_9BACT</name>
<dbReference type="Pfam" id="PF02814">
    <property type="entry name" value="UreE_N"/>
    <property type="match status" value="1"/>
</dbReference>
<evidence type="ECO:0000256" key="2">
    <source>
        <dbReference type="ARBA" id="ARBA00022490"/>
    </source>
</evidence>
<dbReference type="SUPFAM" id="SSF69287">
    <property type="entry name" value="Urease metallochaperone UreE, N-terminal domain"/>
    <property type="match status" value="1"/>
</dbReference>
<protein>
    <submittedName>
        <fullName evidence="7">Urease accessory protein UreE</fullName>
    </submittedName>
</protein>
<keyword evidence="3" id="KW-0533">Nickel</keyword>
<dbReference type="GO" id="GO:0006457">
    <property type="term" value="P:protein folding"/>
    <property type="evidence" value="ECO:0007669"/>
    <property type="project" value="InterPro"/>
</dbReference>
<dbReference type="GO" id="GO:0016151">
    <property type="term" value="F:nickel cation binding"/>
    <property type="evidence" value="ECO:0007669"/>
    <property type="project" value="InterPro"/>
</dbReference>
<dbReference type="GO" id="GO:0065003">
    <property type="term" value="P:protein-containing complex assembly"/>
    <property type="evidence" value="ECO:0007669"/>
    <property type="project" value="InterPro"/>
</dbReference>
<comment type="subcellular location">
    <subcellularLocation>
        <location evidence="1">Cytoplasm</location>
    </subcellularLocation>
</comment>
<dbReference type="GO" id="GO:0005737">
    <property type="term" value="C:cytoplasm"/>
    <property type="evidence" value="ECO:0007669"/>
    <property type="project" value="UniProtKB-SubCell"/>
</dbReference>
<dbReference type="AlphaFoldDB" id="A0AA37KRG0"/>
<evidence type="ECO:0000259" key="5">
    <source>
        <dbReference type="Pfam" id="PF02814"/>
    </source>
</evidence>
<evidence type="ECO:0000313" key="8">
    <source>
        <dbReference type="Proteomes" id="UP001055105"/>
    </source>
</evidence>
<keyword evidence="2" id="KW-0963">Cytoplasm</keyword>
<dbReference type="InterPro" id="IPR007864">
    <property type="entry name" value="UreE_C_dom"/>
</dbReference>
<dbReference type="Proteomes" id="UP001055105">
    <property type="component" value="Unassembled WGS sequence"/>
</dbReference>
<gene>
    <name evidence="7" type="primary">ureE</name>
    <name evidence="7" type="ORF">CE91St16_25320</name>
</gene>
<dbReference type="PIRSF" id="PIRSF036402">
    <property type="entry name" value="Ureas_acces_UreE"/>
    <property type="match status" value="1"/>
</dbReference>
<feature type="domain" description="Urease accessory protein UreE C-terminal" evidence="6">
    <location>
        <begin position="100"/>
        <end position="191"/>
    </location>
</feature>
<dbReference type="GO" id="GO:0019627">
    <property type="term" value="P:urea metabolic process"/>
    <property type="evidence" value="ECO:0007669"/>
    <property type="project" value="InterPro"/>
</dbReference>